<dbReference type="EMBL" id="MCGO01000032">
    <property type="protein sequence ID" value="ORY41246.1"/>
    <property type="molecule type" value="Genomic_DNA"/>
</dbReference>
<dbReference type="AlphaFoldDB" id="A0A1Y2C2R1"/>
<accession>A0A1Y2C2R1</accession>
<protein>
    <submittedName>
        <fullName evidence="1">Uncharacterized protein</fullName>
    </submittedName>
</protein>
<keyword evidence="2" id="KW-1185">Reference proteome</keyword>
<name>A0A1Y2C2R1_9FUNG</name>
<gene>
    <name evidence="1" type="ORF">BCR33DRAFT_342860</name>
</gene>
<dbReference type="Proteomes" id="UP000193642">
    <property type="component" value="Unassembled WGS sequence"/>
</dbReference>
<evidence type="ECO:0000313" key="1">
    <source>
        <dbReference type="EMBL" id="ORY41246.1"/>
    </source>
</evidence>
<reference evidence="1 2" key="1">
    <citation type="submission" date="2016-07" db="EMBL/GenBank/DDBJ databases">
        <title>Pervasive Adenine N6-methylation of Active Genes in Fungi.</title>
        <authorList>
            <consortium name="DOE Joint Genome Institute"/>
            <person name="Mondo S.J."/>
            <person name="Dannebaum R.O."/>
            <person name="Kuo R.C."/>
            <person name="Labutti K."/>
            <person name="Haridas S."/>
            <person name="Kuo A."/>
            <person name="Salamov A."/>
            <person name="Ahrendt S.R."/>
            <person name="Lipzen A."/>
            <person name="Sullivan W."/>
            <person name="Andreopoulos W.B."/>
            <person name="Clum A."/>
            <person name="Lindquist E."/>
            <person name="Daum C."/>
            <person name="Ramamoorthy G.K."/>
            <person name="Gryganskyi A."/>
            <person name="Culley D."/>
            <person name="Magnuson J.K."/>
            <person name="James T.Y."/>
            <person name="O'Malley M.A."/>
            <person name="Stajich J.E."/>
            <person name="Spatafora J.W."/>
            <person name="Visel A."/>
            <person name="Grigoriev I.V."/>
        </authorList>
    </citation>
    <scope>NUCLEOTIDE SEQUENCE [LARGE SCALE GENOMIC DNA]</scope>
    <source>
        <strain evidence="1 2">JEL800</strain>
    </source>
</reference>
<proteinExistence type="predicted"/>
<organism evidence="1 2">
    <name type="scientific">Rhizoclosmatium globosum</name>
    <dbReference type="NCBI Taxonomy" id="329046"/>
    <lineage>
        <taxon>Eukaryota</taxon>
        <taxon>Fungi</taxon>
        <taxon>Fungi incertae sedis</taxon>
        <taxon>Chytridiomycota</taxon>
        <taxon>Chytridiomycota incertae sedis</taxon>
        <taxon>Chytridiomycetes</taxon>
        <taxon>Chytridiales</taxon>
        <taxon>Chytriomycetaceae</taxon>
        <taxon>Rhizoclosmatium</taxon>
    </lineage>
</organism>
<comment type="caution">
    <text evidence="1">The sequence shown here is derived from an EMBL/GenBank/DDBJ whole genome shotgun (WGS) entry which is preliminary data.</text>
</comment>
<sequence>MVKCKTMNVTTFVTSFPPLFTTYVPYYTNQSVWWFDAQSTVTKAAIVDSMCSLYPPEVKILAFQILDFTFILNSSIQNKIRQCVPAIETFPLPFNQPLVCYVNPFTPKCQLYYENSPEYMQRMMLSHVCGAMGYSDHQVMEVVEYLNHRTLNSGMARDQLQNCIDISNFARYPWLVDNTLWFHRQTSEVQVTALTTLCANDKVPSGELGNIFSSLSLNMSLSSVSIDAVENCLDYRNASMEYIYRTYQHSLMPISNHVLEWFSVQSTANQISAVSMLCAGGLMNFGLPIYNLTSLRIVFEAFIPFLNATNPSSMLGTWLTVKNCFELHEKITEDAVVSNFNVQIHFVWFISQNSSTQERLAENICSNSSYSGEKLYEIFRLVHFADPSNPSLVDMVNNCAPVLRFLFPSQRMLHGLLQLVLHHFFWSYLLYIPPLLKLVK</sequence>
<evidence type="ECO:0000313" key="2">
    <source>
        <dbReference type="Proteomes" id="UP000193642"/>
    </source>
</evidence>